<comment type="caution">
    <text evidence="2">The sequence shown here is derived from an EMBL/GenBank/DDBJ whole genome shotgun (WGS) entry which is preliminary data.</text>
</comment>
<name>A0A840YP25_9SPHN</name>
<protein>
    <submittedName>
        <fullName evidence="2">Putative membrane protein (Fun14 family)</fullName>
    </submittedName>
</protein>
<dbReference type="Proteomes" id="UP000527143">
    <property type="component" value="Unassembled WGS sequence"/>
</dbReference>
<dbReference type="AlphaFoldDB" id="A0A840YP25"/>
<reference evidence="2 3" key="1">
    <citation type="submission" date="2020-08" db="EMBL/GenBank/DDBJ databases">
        <title>Genomic Encyclopedia of Type Strains, Phase IV (KMG-IV): sequencing the most valuable type-strain genomes for metagenomic binning, comparative biology and taxonomic classification.</title>
        <authorList>
            <person name="Goeker M."/>
        </authorList>
    </citation>
    <scope>NUCLEOTIDE SEQUENCE [LARGE SCALE GENOMIC DNA]</scope>
    <source>
        <strain evidence="2 3">DSM 26736</strain>
    </source>
</reference>
<keyword evidence="1" id="KW-1133">Transmembrane helix</keyword>
<dbReference type="RefSeq" id="WP_184085007.1">
    <property type="nucleotide sequence ID" value="NZ_JACIJF010000002.1"/>
</dbReference>
<evidence type="ECO:0000313" key="2">
    <source>
        <dbReference type="EMBL" id="MBB5709781.1"/>
    </source>
</evidence>
<dbReference type="EMBL" id="JACIJF010000002">
    <property type="protein sequence ID" value="MBB5709781.1"/>
    <property type="molecule type" value="Genomic_DNA"/>
</dbReference>
<accession>A0A840YP25</accession>
<keyword evidence="1" id="KW-0472">Membrane</keyword>
<evidence type="ECO:0000313" key="3">
    <source>
        <dbReference type="Proteomes" id="UP000527143"/>
    </source>
</evidence>
<feature type="transmembrane region" description="Helical" evidence="1">
    <location>
        <begin position="39"/>
        <end position="57"/>
    </location>
</feature>
<proteinExistence type="predicted"/>
<sequence>MIGDAIAAFVGHKIDASDGEGGAVGAVAGVAAWKAAKTVIPAVLFFGAIAWGIQYLANHGDDA</sequence>
<evidence type="ECO:0000256" key="1">
    <source>
        <dbReference type="SAM" id="Phobius"/>
    </source>
</evidence>
<gene>
    <name evidence="2" type="ORF">FHT02_001003</name>
</gene>
<keyword evidence="1" id="KW-0812">Transmembrane</keyword>
<organism evidence="2 3">
    <name type="scientific">Sphingomonas xinjiangensis</name>
    <dbReference type="NCBI Taxonomy" id="643568"/>
    <lineage>
        <taxon>Bacteria</taxon>
        <taxon>Pseudomonadati</taxon>
        <taxon>Pseudomonadota</taxon>
        <taxon>Alphaproteobacteria</taxon>
        <taxon>Sphingomonadales</taxon>
        <taxon>Sphingomonadaceae</taxon>
        <taxon>Sphingomonas</taxon>
    </lineage>
</organism>
<keyword evidence="3" id="KW-1185">Reference proteome</keyword>